<dbReference type="EMBL" id="VWSH01000002">
    <property type="protein sequence ID" value="KAA5534965.1"/>
    <property type="molecule type" value="Genomic_DNA"/>
</dbReference>
<dbReference type="Pfam" id="PF18962">
    <property type="entry name" value="Por_Secre_tail"/>
    <property type="match status" value="1"/>
</dbReference>
<organism evidence="4 5">
    <name type="scientific">Taibaiella lutea</name>
    <dbReference type="NCBI Taxonomy" id="2608001"/>
    <lineage>
        <taxon>Bacteria</taxon>
        <taxon>Pseudomonadati</taxon>
        <taxon>Bacteroidota</taxon>
        <taxon>Chitinophagia</taxon>
        <taxon>Chitinophagales</taxon>
        <taxon>Chitinophagaceae</taxon>
        <taxon>Taibaiella</taxon>
    </lineage>
</organism>
<dbReference type="InterPro" id="IPR056600">
    <property type="entry name" value="GBD_T9SS_assoc"/>
</dbReference>
<proteinExistence type="predicted"/>
<dbReference type="Proteomes" id="UP000323632">
    <property type="component" value="Unassembled WGS sequence"/>
</dbReference>
<dbReference type="NCBIfam" id="TIGR04183">
    <property type="entry name" value="Por_Secre_tail"/>
    <property type="match status" value="1"/>
</dbReference>
<dbReference type="Pfam" id="PF23759">
    <property type="entry name" value="GBD_T9SS_assoc"/>
    <property type="match status" value="1"/>
</dbReference>
<evidence type="ECO:0000313" key="5">
    <source>
        <dbReference type="Proteomes" id="UP000323632"/>
    </source>
</evidence>
<accession>A0A5M6CNX5</accession>
<evidence type="ECO:0000259" key="3">
    <source>
        <dbReference type="Pfam" id="PF23759"/>
    </source>
</evidence>
<protein>
    <submittedName>
        <fullName evidence="4">T9SS type A sorting domain-containing protein</fullName>
    </submittedName>
</protein>
<feature type="signal peptide" evidence="1">
    <location>
        <begin position="1"/>
        <end position="22"/>
    </location>
</feature>
<keyword evidence="1" id="KW-0732">Signal</keyword>
<feature type="chain" id="PRO_5024308859" evidence="1">
    <location>
        <begin position="23"/>
        <end position="789"/>
    </location>
</feature>
<comment type="caution">
    <text evidence="4">The sequence shown here is derived from an EMBL/GenBank/DDBJ whole genome shotgun (WGS) entry which is preliminary data.</text>
</comment>
<evidence type="ECO:0000259" key="2">
    <source>
        <dbReference type="Pfam" id="PF18962"/>
    </source>
</evidence>
<evidence type="ECO:0000256" key="1">
    <source>
        <dbReference type="SAM" id="SignalP"/>
    </source>
</evidence>
<sequence>MKHFYLLLFFLLAGAGFFTASGAPVNDDCSGALPLTMNVEVTDNTLTATASVPVPACGTANADVWYSFQAPVSDLYLIAKDVSAGSVSVYSGSCAGLSLLQCKPLSGYSATPISLTGLSVGNTYFVRIVSSYSFSLQLKEQNIITSMQSGNWNDASTWVGGVVPSLVDTAIIAGNHTVTIAATAEAGKVIVQANGNITLNDFLVVHDSLNNMGTINGGGHIGFGGFGDTGPVCFLNSGNVNLNAATGDPGISVYSTGGLKILLDDITGVNNFNIKTIYPDNGSVTVKNRNTDVATLQVHRINKNSFDDVPVNFVLEDAVKLKISGNITFNQGMSSFIDTFSVAPTSSIIFSGYDNQYLTVTNGVFINTGTLKTELSDTLFIKMTNPPGANPVLADSLFEISEYSVVSFDNENLYQCRNITYYNDGLQYAKVLLNNSDLKVLQNSVINQFSLVGGGGGGFIPFNLFYTNGSGGLIRYVTNTPVDYPVYTSMEKPATVKITNSGTGDWIKVIARDSCRTNGTSGPAITDSVVNQTWHITEAVNGGSNLTLAFYWSAGNHTAGFNTSQCAISHYTNGAWDVSPALVMANYDNATGWYYVSRNNITSLSPFRVSSATSVPLPLTSMKLTAAAVSNSEISLATEVITDKDIIVVLEYLSAGKWQDLTTLQFSTMNRQFTYFHNGLNKGNHQYRLHAIDNRGASHYSHIASVNLPGSNDGALRVYPNPAHTMLFFSCPAIPDEIKWITVTDLSGKTIAECNNCTSFEVAKWPAGIYFLSVEDKYGISKIKFVVSK</sequence>
<evidence type="ECO:0000313" key="4">
    <source>
        <dbReference type="EMBL" id="KAA5534965.1"/>
    </source>
</evidence>
<gene>
    <name evidence="4" type="ORF">F0919_10220</name>
</gene>
<feature type="domain" description="T9SS-like galactose binding" evidence="3">
    <location>
        <begin position="26"/>
        <end position="135"/>
    </location>
</feature>
<keyword evidence="5" id="KW-1185">Reference proteome</keyword>
<name>A0A5M6CNX5_9BACT</name>
<dbReference type="RefSeq" id="WP_150032644.1">
    <property type="nucleotide sequence ID" value="NZ_VWSH01000002.1"/>
</dbReference>
<reference evidence="4 5" key="1">
    <citation type="submission" date="2019-09" db="EMBL/GenBank/DDBJ databases">
        <title>Genome sequence and assembly of Taibaiella sp.</title>
        <authorList>
            <person name="Chhetri G."/>
        </authorList>
    </citation>
    <scope>NUCLEOTIDE SEQUENCE [LARGE SCALE GENOMIC DNA]</scope>
    <source>
        <strain evidence="4 5">KVB11</strain>
    </source>
</reference>
<dbReference type="AlphaFoldDB" id="A0A5M6CNX5"/>
<feature type="domain" description="Secretion system C-terminal sorting" evidence="2">
    <location>
        <begin position="718"/>
        <end position="785"/>
    </location>
</feature>
<dbReference type="InterPro" id="IPR026444">
    <property type="entry name" value="Secre_tail"/>
</dbReference>